<dbReference type="InterPro" id="IPR036291">
    <property type="entry name" value="NAD(P)-bd_dom_sf"/>
</dbReference>
<feature type="domain" description="Semialdehyde dehydrogenase NAD-binding" evidence="7">
    <location>
        <begin position="4"/>
        <end position="105"/>
    </location>
</feature>
<dbReference type="EMBL" id="DYUC01000014">
    <property type="protein sequence ID" value="HJG85703.1"/>
    <property type="molecule type" value="Genomic_DNA"/>
</dbReference>
<dbReference type="AlphaFoldDB" id="A0A921SRV2"/>
<evidence type="ECO:0000256" key="5">
    <source>
        <dbReference type="ARBA" id="ARBA00023002"/>
    </source>
</evidence>
<comment type="subcellular location">
    <subcellularLocation>
        <location evidence="6">Cytoplasm</location>
    </subcellularLocation>
</comment>
<name>A0A921SRV2_9FIRM</name>
<dbReference type="PANTHER" id="PTHR32338">
    <property type="entry name" value="N-ACETYL-GAMMA-GLUTAMYL-PHOSPHATE REDUCTASE, CHLOROPLASTIC-RELATED-RELATED"/>
    <property type="match status" value="1"/>
</dbReference>
<protein>
    <recommendedName>
        <fullName evidence="6">N-acetyl-gamma-glutamyl-phosphate reductase</fullName>
        <shortName evidence="6">AGPR</shortName>
        <ecNumber evidence="6">1.2.1.38</ecNumber>
    </recommendedName>
    <alternativeName>
        <fullName evidence="6">N-acetyl-glutamate semialdehyde dehydrogenase</fullName>
        <shortName evidence="6">NAGSA dehydrogenase</shortName>
    </alternativeName>
</protein>
<dbReference type="InterPro" id="IPR058924">
    <property type="entry name" value="AGPR_dimerisation_dom"/>
</dbReference>
<evidence type="ECO:0000256" key="2">
    <source>
        <dbReference type="ARBA" id="ARBA00022571"/>
    </source>
</evidence>
<keyword evidence="1 6" id="KW-0963">Cytoplasm</keyword>
<dbReference type="SUPFAM" id="SSF51735">
    <property type="entry name" value="NAD(P)-binding Rossmann-fold domains"/>
    <property type="match status" value="1"/>
</dbReference>
<evidence type="ECO:0000259" key="7">
    <source>
        <dbReference type="SMART" id="SM00859"/>
    </source>
</evidence>
<dbReference type="CDD" id="cd23935">
    <property type="entry name" value="AGPR_2_C"/>
    <property type="match status" value="1"/>
</dbReference>
<dbReference type="Pfam" id="PF22698">
    <property type="entry name" value="Semialdhyde_dhC_1"/>
    <property type="match status" value="1"/>
</dbReference>
<dbReference type="InterPro" id="IPR000534">
    <property type="entry name" value="Semialdehyde_DH_NAD-bd"/>
</dbReference>
<keyword evidence="2 6" id="KW-0055">Arginine biosynthesis</keyword>
<feature type="active site" evidence="6">
    <location>
        <position position="116"/>
    </location>
</feature>
<evidence type="ECO:0000256" key="4">
    <source>
        <dbReference type="ARBA" id="ARBA00022857"/>
    </source>
</evidence>
<dbReference type="Gene3D" id="3.30.360.10">
    <property type="entry name" value="Dihydrodipicolinate Reductase, domain 2"/>
    <property type="match status" value="1"/>
</dbReference>
<dbReference type="InterPro" id="IPR010136">
    <property type="entry name" value="AGPR_type-2"/>
</dbReference>
<dbReference type="Gene3D" id="3.40.50.720">
    <property type="entry name" value="NAD(P)-binding Rossmann-like Domain"/>
    <property type="match status" value="1"/>
</dbReference>
<evidence type="ECO:0000313" key="8">
    <source>
        <dbReference type="EMBL" id="HJG85703.1"/>
    </source>
</evidence>
<dbReference type="CDD" id="cd17896">
    <property type="entry name" value="AGPR_2_N"/>
    <property type="match status" value="1"/>
</dbReference>
<dbReference type="SUPFAM" id="SSF55347">
    <property type="entry name" value="Glyceraldehyde-3-phosphate dehydrogenase-like, C-terminal domain"/>
    <property type="match status" value="1"/>
</dbReference>
<dbReference type="InterPro" id="IPR050085">
    <property type="entry name" value="AGPR"/>
</dbReference>
<dbReference type="RefSeq" id="WP_295368327.1">
    <property type="nucleotide sequence ID" value="NZ_DYUC01000014.1"/>
</dbReference>
<proteinExistence type="inferred from homology"/>
<evidence type="ECO:0000313" key="9">
    <source>
        <dbReference type="Proteomes" id="UP000760668"/>
    </source>
</evidence>
<evidence type="ECO:0000256" key="1">
    <source>
        <dbReference type="ARBA" id="ARBA00022490"/>
    </source>
</evidence>
<gene>
    <name evidence="6 8" type="primary">argC</name>
    <name evidence="8" type="ORF">K8V01_01540</name>
</gene>
<reference evidence="8" key="2">
    <citation type="submission" date="2021-09" db="EMBL/GenBank/DDBJ databases">
        <authorList>
            <person name="Gilroy R."/>
        </authorList>
    </citation>
    <scope>NUCLEOTIDE SEQUENCE</scope>
    <source>
        <strain evidence="8">CHK179-5677</strain>
    </source>
</reference>
<comment type="function">
    <text evidence="6">Catalyzes the NADPH-dependent reduction of N-acetyl-5-glutamyl phosphate to yield N-acetyl-L-glutamate 5-semialdehyde.</text>
</comment>
<keyword evidence="3 6" id="KW-0028">Amino-acid biosynthesis</keyword>
<dbReference type="HAMAP" id="MF_01110">
    <property type="entry name" value="ArgC_type2"/>
    <property type="match status" value="1"/>
</dbReference>
<evidence type="ECO:0000256" key="3">
    <source>
        <dbReference type="ARBA" id="ARBA00022605"/>
    </source>
</evidence>
<comment type="pathway">
    <text evidence="6">Amino-acid biosynthesis; L-arginine biosynthesis; N(2)-acetyl-L-ornithine from L-glutamate: step 3/4.</text>
</comment>
<dbReference type="SMART" id="SM00859">
    <property type="entry name" value="Semialdhyde_dh"/>
    <property type="match status" value="1"/>
</dbReference>
<dbReference type="GO" id="GO:0005737">
    <property type="term" value="C:cytoplasm"/>
    <property type="evidence" value="ECO:0007669"/>
    <property type="project" value="UniProtKB-SubCell"/>
</dbReference>
<comment type="caution">
    <text evidence="8">The sequence shown here is derived from an EMBL/GenBank/DDBJ whole genome shotgun (WGS) entry which is preliminary data.</text>
</comment>
<organism evidence="8 9">
    <name type="scientific">Pseudoflavonifractor capillosus</name>
    <dbReference type="NCBI Taxonomy" id="106588"/>
    <lineage>
        <taxon>Bacteria</taxon>
        <taxon>Bacillati</taxon>
        <taxon>Bacillota</taxon>
        <taxon>Clostridia</taxon>
        <taxon>Eubacteriales</taxon>
        <taxon>Oscillospiraceae</taxon>
        <taxon>Pseudoflavonifractor</taxon>
    </lineage>
</organism>
<sequence length="313" mass="33790">MKANVYIDGREGTTGLQIYDRLSGRADINLLLIDDDKRKDLTERKKYLNGADIVFLCLPDAAAVEAVGLIDNPNTRVIDASTAHRTAAGWVYGFPELLAGQRQRIKFARRVANPGCHATGFLSIAAPLVAMDILPADYPVTCFSLTGYSGGGKKMIAEYEGDGKAEALYSPRIYGTSLNHKHLPEMQALSGLKHPPVFSPIVDDYYKGMATGIQLHNALLKGKPTAQDICELLGRYYEDRAMVRVAPWGSETGMLAANAFSGYDNLEISVTGNGEQTLIVSRFDNLGKGASGAAVQNMNLMLGLDETTGLAVK</sequence>
<accession>A0A921SRV2</accession>
<dbReference type="GO" id="GO:0006526">
    <property type="term" value="P:L-arginine biosynthetic process"/>
    <property type="evidence" value="ECO:0007669"/>
    <property type="project" value="UniProtKB-UniRule"/>
</dbReference>
<evidence type="ECO:0000256" key="6">
    <source>
        <dbReference type="HAMAP-Rule" id="MF_01110"/>
    </source>
</evidence>
<dbReference type="NCBIfam" id="TIGR01851">
    <property type="entry name" value="argC_other"/>
    <property type="match status" value="1"/>
</dbReference>
<dbReference type="Pfam" id="PF01118">
    <property type="entry name" value="Semialdhyde_dh"/>
    <property type="match status" value="1"/>
</dbReference>
<dbReference type="Proteomes" id="UP000760668">
    <property type="component" value="Unassembled WGS sequence"/>
</dbReference>
<keyword evidence="4 6" id="KW-0521">NADP</keyword>
<dbReference type="GO" id="GO:0051287">
    <property type="term" value="F:NAD binding"/>
    <property type="evidence" value="ECO:0007669"/>
    <property type="project" value="InterPro"/>
</dbReference>
<dbReference type="GO" id="GO:0003942">
    <property type="term" value="F:N-acetyl-gamma-glutamyl-phosphate reductase activity"/>
    <property type="evidence" value="ECO:0007669"/>
    <property type="project" value="UniProtKB-UniRule"/>
</dbReference>
<dbReference type="EC" id="1.2.1.38" evidence="6"/>
<comment type="similarity">
    <text evidence="6">Belongs to the NAGSA dehydrogenase family. Type 2 subfamily.</text>
</comment>
<keyword evidence="5 6" id="KW-0560">Oxidoreductase</keyword>
<reference evidence="8" key="1">
    <citation type="journal article" date="2021" name="PeerJ">
        <title>Extensive microbial diversity within the chicken gut microbiome revealed by metagenomics and culture.</title>
        <authorList>
            <person name="Gilroy R."/>
            <person name="Ravi A."/>
            <person name="Getino M."/>
            <person name="Pursley I."/>
            <person name="Horton D.L."/>
            <person name="Alikhan N.F."/>
            <person name="Baker D."/>
            <person name="Gharbi K."/>
            <person name="Hall N."/>
            <person name="Watson M."/>
            <person name="Adriaenssens E.M."/>
            <person name="Foster-Nyarko E."/>
            <person name="Jarju S."/>
            <person name="Secka A."/>
            <person name="Antonio M."/>
            <person name="Oren A."/>
            <person name="Chaudhuri R.R."/>
            <person name="La Ragione R."/>
            <person name="Hildebrand F."/>
            <person name="Pallen M.J."/>
        </authorList>
    </citation>
    <scope>NUCLEOTIDE SEQUENCE</scope>
    <source>
        <strain evidence="8">CHK179-5677</strain>
    </source>
</reference>
<comment type="catalytic activity">
    <reaction evidence="6">
        <text>N-acetyl-L-glutamate 5-semialdehyde + phosphate + NADP(+) = N-acetyl-L-glutamyl 5-phosphate + NADPH + H(+)</text>
        <dbReference type="Rhea" id="RHEA:21588"/>
        <dbReference type="ChEBI" id="CHEBI:15378"/>
        <dbReference type="ChEBI" id="CHEBI:29123"/>
        <dbReference type="ChEBI" id="CHEBI:43474"/>
        <dbReference type="ChEBI" id="CHEBI:57783"/>
        <dbReference type="ChEBI" id="CHEBI:57936"/>
        <dbReference type="ChEBI" id="CHEBI:58349"/>
        <dbReference type="EC" id="1.2.1.38"/>
    </reaction>
</comment>
<dbReference type="PANTHER" id="PTHR32338:SF10">
    <property type="entry name" value="N-ACETYL-GAMMA-GLUTAMYL-PHOSPHATE REDUCTASE, CHLOROPLASTIC-RELATED"/>
    <property type="match status" value="1"/>
</dbReference>